<organism evidence="3 4">
    <name type="scientific">Penicillium ucsense</name>
    <dbReference type="NCBI Taxonomy" id="2839758"/>
    <lineage>
        <taxon>Eukaryota</taxon>
        <taxon>Fungi</taxon>
        <taxon>Dikarya</taxon>
        <taxon>Ascomycota</taxon>
        <taxon>Pezizomycotina</taxon>
        <taxon>Eurotiomycetes</taxon>
        <taxon>Eurotiomycetidae</taxon>
        <taxon>Eurotiales</taxon>
        <taxon>Aspergillaceae</taxon>
        <taxon>Penicillium</taxon>
    </lineage>
</organism>
<dbReference type="EMBL" id="WIWV01000009">
    <property type="protein sequence ID" value="KAF7718995.1"/>
    <property type="molecule type" value="Genomic_DNA"/>
</dbReference>
<sequence>MDNASTYSGHSNQTSSAESCQGDPRLSRATQRPSINTVHSPFASQVATPAETPNTSLVSDCAGQNTDQAQSLGRMKNSEWTSAPGGLRDCTLQPNSLASIFLELSGLAATKALHEREKEALLEENVSIKRRLEKAQSRDAFPIIIENAQAEEANSKFKLRKVQSKIDEAETARRSVAVSLDESLRELSSKKPGSDSSLALVSHVAPDEENRVATLEAENRRIKVELQEIKDQMLQQRLKTPAASPASISKPETISKLEKSVENHVVSNQMINKKLRRLEEWRENMEGGNERRGMALSGHSMNLDSLQHDVKAADGKAVEAHRRAEALGDRLTVIQREITCLRTSIDLYSPSRQDFEKTMKAVESILQQVPDITAKIQALDSRFMAFKESHDGKIHQLESDIRTGEVAARNAQSNAASNGRLPDDVKNAVEKLETSHKSLWNAVNKLLLDMPQVHKCLAMQESIVAAVRSLENRYSNINSENLVKNMASAMTEMYPSMPQALEQLNQLKSYCTQEISALKGNEKTLHASIDSRFEQAQTGLDAKLLHLQKCVNQLSDSLKEQLEDTWEFKNKFQTHADAFSELADSIPEAQEQAEKMNEVLKNLGRIPQQVLKLEEYVANEEAKNETLDRLSEKLQALSQSVKSSMSNHMDGSARLSDQIDHLTVNYKDLEASLKAQHEIITIEQGKRMAESSRIDDAWKQIKLEIENREEPDQISDLSMKLKSLVSNVCSLQTRLDNEMKVIIERLEHSASAGELGAFKNEALARFEKLAAILSGTCSDPPSPGEQQTTSPPSGRLLISNGDDVDYRILGSAARNSEREQWSGSPVPPPPRAEVGEDESVSSDDVMEQEEVCPSSPSASENNASVRKAAADMPIAMRISEEGRGLSRRDPRSPTSNGSPSPKTFKAEPKSSAPAGENAVWRAESGPSRKRPRRNTLSDDGRRSGTSTTPRPWKGVGVSNESEAARLKKQRKKEKRERKEQRKRQKCLTK</sequence>
<reference evidence="3" key="1">
    <citation type="journal article" date="2020" name="Front. Microbiol.">
        <title>Gene regulatory networks of Penicillium echinulatum 2HH and Penicillium oxalicum 114-2 inferred by a computational biology approach.</title>
        <authorList>
            <person name="Lenz A.R."/>
            <person name="Galan-Vasquez E."/>
            <person name="Balbinot E."/>
            <person name="De Abreu F.P."/>
            <person name="De Oliveira N.S."/>
            <person name="Da Rosa L.O."/>
            <person name="De Avila E Silva S."/>
            <person name="Camassola M."/>
            <person name="Dillon A.J.P."/>
            <person name="Perez-Rueda E."/>
        </authorList>
    </citation>
    <scope>NUCLEOTIDE SEQUENCE</scope>
    <source>
        <strain evidence="3">S1M29</strain>
    </source>
</reference>
<evidence type="ECO:0000313" key="4">
    <source>
        <dbReference type="Proteomes" id="UP000631181"/>
    </source>
</evidence>
<protein>
    <submittedName>
        <fullName evidence="3">Uncharacterized protein</fullName>
    </submittedName>
</protein>
<feature type="compositionally biased region" description="Basic and acidic residues" evidence="2">
    <location>
        <begin position="878"/>
        <end position="891"/>
    </location>
</feature>
<feature type="coiled-coil region" evidence="1">
    <location>
        <begin position="104"/>
        <end position="138"/>
    </location>
</feature>
<feature type="region of interest" description="Disordered" evidence="2">
    <location>
        <begin position="775"/>
        <end position="800"/>
    </location>
</feature>
<feature type="compositionally biased region" description="Polar residues" evidence="2">
    <location>
        <begin position="775"/>
        <end position="792"/>
    </location>
</feature>
<feature type="compositionally biased region" description="Polar residues" evidence="2">
    <location>
        <begin position="892"/>
        <end position="901"/>
    </location>
</feature>
<keyword evidence="1" id="KW-0175">Coiled coil</keyword>
<dbReference type="SUPFAM" id="SSF57997">
    <property type="entry name" value="Tropomyosin"/>
    <property type="match status" value="1"/>
</dbReference>
<dbReference type="Proteomes" id="UP000631181">
    <property type="component" value="Unassembled WGS sequence"/>
</dbReference>
<feature type="coiled-coil region" evidence="1">
    <location>
        <begin position="205"/>
        <end position="232"/>
    </location>
</feature>
<comment type="caution">
    <text evidence="3">The sequence shown here is derived from an EMBL/GenBank/DDBJ whole genome shotgun (WGS) entry which is preliminary data.</text>
</comment>
<feature type="coiled-coil region" evidence="1">
    <location>
        <begin position="586"/>
        <end position="672"/>
    </location>
</feature>
<feature type="region of interest" description="Disordered" evidence="2">
    <location>
        <begin position="1"/>
        <end position="62"/>
    </location>
</feature>
<gene>
    <name evidence="3" type="ORF">PECM_008502</name>
</gene>
<feature type="compositionally biased region" description="Polar residues" evidence="2">
    <location>
        <begin position="28"/>
        <end position="62"/>
    </location>
</feature>
<evidence type="ECO:0000313" key="3">
    <source>
        <dbReference type="EMBL" id="KAF7718995.1"/>
    </source>
</evidence>
<name>A0A8J8WN06_9EURO</name>
<keyword evidence="4" id="KW-1185">Reference proteome</keyword>
<feature type="compositionally biased region" description="Basic residues" evidence="2">
    <location>
        <begin position="966"/>
        <end position="989"/>
    </location>
</feature>
<dbReference type="AlphaFoldDB" id="A0A8J8WN06"/>
<feature type="region of interest" description="Disordered" evidence="2">
    <location>
        <begin position="812"/>
        <end position="989"/>
    </location>
</feature>
<feature type="compositionally biased region" description="Acidic residues" evidence="2">
    <location>
        <begin position="835"/>
        <end position="850"/>
    </location>
</feature>
<dbReference type="OrthoDB" id="3438382at2759"/>
<feature type="compositionally biased region" description="Low complexity" evidence="2">
    <location>
        <begin position="853"/>
        <end position="864"/>
    </location>
</feature>
<accession>A0A8J8WN06</accession>
<evidence type="ECO:0000256" key="1">
    <source>
        <dbReference type="SAM" id="Coils"/>
    </source>
</evidence>
<evidence type="ECO:0000256" key="2">
    <source>
        <dbReference type="SAM" id="MobiDB-lite"/>
    </source>
</evidence>
<feature type="compositionally biased region" description="Polar residues" evidence="2">
    <location>
        <begin position="1"/>
        <end position="19"/>
    </location>
</feature>
<proteinExistence type="predicted"/>